<name>A0A5A7V9P9_CUCMM</name>
<dbReference type="OrthoDB" id="679404at2759"/>
<protein>
    <submittedName>
        <fullName evidence="1">Retrovirus-related pol polyprotein from transposon tnt 1-94</fullName>
    </submittedName>
</protein>
<evidence type="ECO:0000313" key="2">
    <source>
        <dbReference type="EMBL" id="TYK05185.1"/>
    </source>
</evidence>
<organism evidence="1 3">
    <name type="scientific">Cucumis melo var. makuwa</name>
    <name type="common">Oriental melon</name>
    <dbReference type="NCBI Taxonomy" id="1194695"/>
    <lineage>
        <taxon>Eukaryota</taxon>
        <taxon>Viridiplantae</taxon>
        <taxon>Streptophyta</taxon>
        <taxon>Embryophyta</taxon>
        <taxon>Tracheophyta</taxon>
        <taxon>Spermatophyta</taxon>
        <taxon>Magnoliopsida</taxon>
        <taxon>eudicotyledons</taxon>
        <taxon>Gunneridae</taxon>
        <taxon>Pentapetalae</taxon>
        <taxon>rosids</taxon>
        <taxon>fabids</taxon>
        <taxon>Cucurbitales</taxon>
        <taxon>Cucurbitaceae</taxon>
        <taxon>Benincaseae</taxon>
        <taxon>Cucumis</taxon>
    </lineage>
</organism>
<evidence type="ECO:0000313" key="1">
    <source>
        <dbReference type="EMBL" id="KAA0063954.1"/>
    </source>
</evidence>
<dbReference type="Proteomes" id="UP000321393">
    <property type="component" value="Unassembled WGS sequence"/>
</dbReference>
<proteinExistence type="predicted"/>
<evidence type="ECO:0000313" key="3">
    <source>
        <dbReference type="Proteomes" id="UP000321393"/>
    </source>
</evidence>
<accession>A0A5A7V9P9</accession>
<reference evidence="3 4" key="1">
    <citation type="submission" date="2019-08" db="EMBL/GenBank/DDBJ databases">
        <title>Draft genome sequences of two oriental melons (Cucumis melo L. var makuwa).</title>
        <authorList>
            <person name="Kwon S.-Y."/>
        </authorList>
    </citation>
    <scope>NUCLEOTIDE SEQUENCE [LARGE SCALE GENOMIC DNA]</scope>
    <source>
        <strain evidence="4">cv. Chang Bougi</strain>
        <strain evidence="3">cv. SW 3</strain>
        <tissue evidence="1">Leaf</tissue>
    </source>
</reference>
<dbReference type="EMBL" id="SSTE01002041">
    <property type="protein sequence ID" value="KAA0063954.1"/>
    <property type="molecule type" value="Genomic_DNA"/>
</dbReference>
<dbReference type="AlphaFoldDB" id="A0A5A7V9P9"/>
<gene>
    <name evidence="2" type="ORF">E5676_scaffold1415G00570</name>
    <name evidence="1" type="ORF">E6C27_scaffold616G001020</name>
</gene>
<sequence>MERKHYLIREIVQRGDVIVTKIASDHNIVDPFMKILTAKVFKGHLESLGESTQIADSILLSFWGKTEWGARNITTQDEIHSFPTLG</sequence>
<comment type="caution">
    <text evidence="1">The sequence shown here is derived from an EMBL/GenBank/DDBJ whole genome shotgun (WGS) entry which is preliminary data.</text>
</comment>
<dbReference type="EMBL" id="SSTD01013933">
    <property type="protein sequence ID" value="TYK05185.1"/>
    <property type="molecule type" value="Genomic_DNA"/>
</dbReference>
<dbReference type="Proteomes" id="UP000321947">
    <property type="component" value="Unassembled WGS sequence"/>
</dbReference>
<evidence type="ECO:0000313" key="4">
    <source>
        <dbReference type="Proteomes" id="UP000321947"/>
    </source>
</evidence>